<dbReference type="RefSeq" id="WP_187434495.1">
    <property type="nucleotide sequence ID" value="NZ_VNHS01000014.1"/>
</dbReference>
<feature type="transmembrane region" description="Helical" evidence="1">
    <location>
        <begin position="152"/>
        <end position="170"/>
    </location>
</feature>
<evidence type="ECO:0000256" key="1">
    <source>
        <dbReference type="SAM" id="Phobius"/>
    </source>
</evidence>
<dbReference type="EMBL" id="VNHS01000014">
    <property type="protein sequence ID" value="TYP69538.1"/>
    <property type="molecule type" value="Genomic_DNA"/>
</dbReference>
<keyword evidence="3" id="KW-1185">Reference proteome</keyword>
<dbReference type="Pfam" id="PF14329">
    <property type="entry name" value="DUF4386"/>
    <property type="match status" value="1"/>
</dbReference>
<proteinExistence type="predicted"/>
<keyword evidence="1" id="KW-0812">Transmembrane</keyword>
<feature type="transmembrane region" description="Helical" evidence="1">
    <location>
        <begin position="12"/>
        <end position="33"/>
    </location>
</feature>
<evidence type="ECO:0000313" key="3">
    <source>
        <dbReference type="Proteomes" id="UP000323257"/>
    </source>
</evidence>
<feature type="transmembrane region" description="Helical" evidence="1">
    <location>
        <begin position="53"/>
        <end position="77"/>
    </location>
</feature>
<keyword evidence="1" id="KW-1133">Transmembrane helix</keyword>
<organism evidence="2 3">
    <name type="scientific">Paenibacillus methanolicus</name>
    <dbReference type="NCBI Taxonomy" id="582686"/>
    <lineage>
        <taxon>Bacteria</taxon>
        <taxon>Bacillati</taxon>
        <taxon>Bacillota</taxon>
        <taxon>Bacilli</taxon>
        <taxon>Bacillales</taxon>
        <taxon>Paenibacillaceae</taxon>
        <taxon>Paenibacillus</taxon>
    </lineage>
</organism>
<feature type="transmembrane region" description="Helical" evidence="1">
    <location>
        <begin position="89"/>
        <end position="111"/>
    </location>
</feature>
<keyword evidence="1" id="KW-0472">Membrane</keyword>
<dbReference type="Proteomes" id="UP000323257">
    <property type="component" value="Unassembled WGS sequence"/>
</dbReference>
<feature type="transmembrane region" description="Helical" evidence="1">
    <location>
        <begin position="177"/>
        <end position="197"/>
    </location>
</feature>
<evidence type="ECO:0000313" key="2">
    <source>
        <dbReference type="EMBL" id="TYP69538.1"/>
    </source>
</evidence>
<protein>
    <submittedName>
        <fullName evidence="2">Uncharacterized protein DUF4386</fullName>
    </submittedName>
</protein>
<name>A0A5S5BT69_9BACL</name>
<feature type="transmembrane region" description="Helical" evidence="1">
    <location>
        <begin position="209"/>
        <end position="227"/>
    </location>
</feature>
<sequence length="230" mass="24846">MNRYKMRTFGILLVLMPLLIVLSWTGLIVRFNYPDILREPVAAVLRKYHEGGATLTLYWAGMVAASLLIFPIVLLFARLTSPANRGLSMAAAGVGLASATFHVLGFSRWLFAADALAAQYAGQDALSPARQDAIETVFHALHLYLGVTIGETLGFATMGVWAILTAVALYRSGIIRCGIAALSVGSGLGILSGMLEWAGWPIAVEINAYAYQLWLLIIAYVGILFIVRGK</sequence>
<comment type="caution">
    <text evidence="2">The sequence shown here is derived from an EMBL/GenBank/DDBJ whole genome shotgun (WGS) entry which is preliminary data.</text>
</comment>
<reference evidence="2 3" key="1">
    <citation type="submission" date="2019-07" db="EMBL/GenBank/DDBJ databases">
        <title>Genomic Encyclopedia of Type Strains, Phase III (KMG-III): the genomes of soil and plant-associated and newly described type strains.</title>
        <authorList>
            <person name="Whitman W."/>
        </authorList>
    </citation>
    <scope>NUCLEOTIDE SEQUENCE [LARGE SCALE GENOMIC DNA]</scope>
    <source>
        <strain evidence="2 3">BL24</strain>
    </source>
</reference>
<gene>
    <name evidence="2" type="ORF">BCM02_11454</name>
</gene>
<dbReference type="AlphaFoldDB" id="A0A5S5BT69"/>
<accession>A0A5S5BT69</accession>
<dbReference type="InterPro" id="IPR025495">
    <property type="entry name" value="DUF4386"/>
</dbReference>